<protein>
    <submittedName>
        <fullName evidence="2">Uncharacterized protein</fullName>
    </submittedName>
</protein>
<organism evidence="2">
    <name type="scientific">Opuntia streptacantha</name>
    <name type="common">Prickly pear cactus</name>
    <name type="synonym">Opuntia cardona</name>
    <dbReference type="NCBI Taxonomy" id="393608"/>
    <lineage>
        <taxon>Eukaryota</taxon>
        <taxon>Viridiplantae</taxon>
        <taxon>Streptophyta</taxon>
        <taxon>Embryophyta</taxon>
        <taxon>Tracheophyta</taxon>
        <taxon>Spermatophyta</taxon>
        <taxon>Magnoliopsida</taxon>
        <taxon>eudicotyledons</taxon>
        <taxon>Gunneridae</taxon>
        <taxon>Pentapetalae</taxon>
        <taxon>Caryophyllales</taxon>
        <taxon>Cactineae</taxon>
        <taxon>Cactaceae</taxon>
        <taxon>Opuntioideae</taxon>
        <taxon>Opuntia</taxon>
    </lineage>
</organism>
<proteinExistence type="predicted"/>
<feature type="region of interest" description="Disordered" evidence="1">
    <location>
        <begin position="1"/>
        <end position="84"/>
    </location>
</feature>
<evidence type="ECO:0000313" key="2">
    <source>
        <dbReference type="EMBL" id="MBA4649707.1"/>
    </source>
</evidence>
<feature type="compositionally biased region" description="Basic residues" evidence="1">
    <location>
        <begin position="43"/>
        <end position="64"/>
    </location>
</feature>
<evidence type="ECO:0000256" key="1">
    <source>
        <dbReference type="SAM" id="MobiDB-lite"/>
    </source>
</evidence>
<dbReference type="AlphaFoldDB" id="A0A7C9DTE9"/>
<name>A0A7C9DTE9_OPUST</name>
<sequence>MDRERERRTQRRRRKGCHGGEKTAQEGENTVGDAVSEGGESSRHHRRRWQNPRRRNRLRRCRRGRPLEMGSREIRDSSRRGRRERKWWRVEIGESEPESELVKRKA</sequence>
<dbReference type="EMBL" id="GISG01161673">
    <property type="protein sequence ID" value="MBA4649707.1"/>
    <property type="molecule type" value="Transcribed_RNA"/>
</dbReference>
<feature type="compositionally biased region" description="Basic and acidic residues" evidence="1">
    <location>
        <begin position="70"/>
        <end position="79"/>
    </location>
</feature>
<reference evidence="2" key="1">
    <citation type="journal article" date="2013" name="J. Plant Res.">
        <title>Effect of fungi and light on seed germination of three Opuntia species from semiarid lands of central Mexico.</title>
        <authorList>
            <person name="Delgado-Sanchez P."/>
            <person name="Jimenez-Bremont J.F."/>
            <person name="Guerrero-Gonzalez Mde L."/>
            <person name="Flores J."/>
        </authorList>
    </citation>
    <scope>NUCLEOTIDE SEQUENCE</scope>
    <source>
        <tissue evidence="2">Cladode</tissue>
    </source>
</reference>
<reference evidence="2" key="2">
    <citation type="submission" date="2020-07" db="EMBL/GenBank/DDBJ databases">
        <authorList>
            <person name="Vera ALvarez R."/>
            <person name="Arias-Moreno D.M."/>
            <person name="Jimenez-Jacinto V."/>
            <person name="Jimenez-Bremont J.F."/>
            <person name="Swaminathan K."/>
            <person name="Moose S.P."/>
            <person name="Guerrero-Gonzalez M.L."/>
            <person name="Marino-Ramirez L."/>
            <person name="Landsman D."/>
            <person name="Rodriguez-Kessler M."/>
            <person name="Delgado-Sanchez P."/>
        </authorList>
    </citation>
    <scope>NUCLEOTIDE SEQUENCE</scope>
    <source>
        <tissue evidence="2">Cladode</tissue>
    </source>
</reference>
<feature type="compositionally biased region" description="Basic residues" evidence="1">
    <location>
        <begin position="8"/>
        <end position="17"/>
    </location>
</feature>
<accession>A0A7C9DTE9</accession>